<dbReference type="InterPro" id="IPR007487">
    <property type="entry name" value="ABC_transpt-TYRBP-like"/>
</dbReference>
<evidence type="ECO:0000256" key="1">
    <source>
        <dbReference type="SAM" id="SignalP"/>
    </source>
</evidence>
<dbReference type="EMBL" id="QSID01000002">
    <property type="protein sequence ID" value="RHC67458.1"/>
    <property type="molecule type" value="Genomic_DNA"/>
</dbReference>
<evidence type="ECO:0000313" key="11">
    <source>
        <dbReference type="Proteomes" id="UP000286561"/>
    </source>
</evidence>
<dbReference type="Proteomes" id="UP000095390">
    <property type="component" value="Unassembled WGS sequence"/>
</dbReference>
<evidence type="ECO:0000313" key="10">
    <source>
        <dbReference type="Proteomes" id="UP000284621"/>
    </source>
</evidence>
<dbReference type="Proteomes" id="UP000095679">
    <property type="component" value="Unassembled WGS sequence"/>
</dbReference>
<evidence type="ECO:0000313" key="9">
    <source>
        <dbReference type="Proteomes" id="UP000283700"/>
    </source>
</evidence>
<proteinExistence type="predicted"/>
<organism evidence="2 7">
    <name type="scientific">Anaerobutyricum hallii</name>
    <dbReference type="NCBI Taxonomy" id="39488"/>
    <lineage>
        <taxon>Bacteria</taxon>
        <taxon>Bacillati</taxon>
        <taxon>Bacillota</taxon>
        <taxon>Clostridia</taxon>
        <taxon>Lachnospirales</taxon>
        <taxon>Lachnospiraceae</taxon>
        <taxon>Anaerobutyricum</taxon>
    </lineage>
</organism>
<dbReference type="AlphaFoldDB" id="A0A173U4P2"/>
<dbReference type="PANTHER" id="PTHR35271:SF1">
    <property type="entry name" value="ABC TRANSPORTER, SUBSTRATE-BINDING LIPOPROTEIN"/>
    <property type="match status" value="1"/>
</dbReference>
<evidence type="ECO:0000313" key="5">
    <source>
        <dbReference type="EMBL" id="RHC67458.1"/>
    </source>
</evidence>
<evidence type="ECO:0000313" key="3">
    <source>
        <dbReference type="EMBL" id="CUO92486.1"/>
    </source>
</evidence>
<dbReference type="PANTHER" id="PTHR35271">
    <property type="entry name" value="ABC TRANSPORTER, SUBSTRATE-BINDING LIPOPROTEIN-RELATED"/>
    <property type="match status" value="1"/>
</dbReference>
<dbReference type="Proteomes" id="UP000286561">
    <property type="component" value="Unassembled WGS sequence"/>
</dbReference>
<evidence type="ECO:0000313" key="8">
    <source>
        <dbReference type="Proteomes" id="UP000095679"/>
    </source>
</evidence>
<dbReference type="SUPFAM" id="SSF53822">
    <property type="entry name" value="Periplasmic binding protein-like I"/>
    <property type="match status" value="1"/>
</dbReference>
<dbReference type="CDD" id="cd06325">
    <property type="entry name" value="PBP1_ABC_unchar_transporter"/>
    <property type="match status" value="1"/>
</dbReference>
<dbReference type="EMBL" id="QSEP01000073">
    <property type="protein sequence ID" value="RGZ81207.1"/>
    <property type="molecule type" value="Genomic_DNA"/>
</dbReference>
<evidence type="ECO:0000313" key="2">
    <source>
        <dbReference type="EMBL" id="CUN09306.1"/>
    </source>
</evidence>
<dbReference type="RefSeq" id="WP_022169503.1">
    <property type="nucleotide sequence ID" value="NZ_BLYK01000048.1"/>
</dbReference>
<evidence type="ECO:0000313" key="7">
    <source>
        <dbReference type="Proteomes" id="UP000095390"/>
    </source>
</evidence>
<feature type="signal peptide" evidence="1">
    <location>
        <begin position="1"/>
        <end position="17"/>
    </location>
</feature>
<feature type="chain" id="PRO_5042332597" evidence="1">
    <location>
        <begin position="18"/>
        <end position="342"/>
    </location>
</feature>
<keyword evidence="10" id="KW-1185">Reference proteome</keyword>
<gene>
    <name evidence="5" type="ORF">DW833_02095</name>
    <name evidence="4" type="ORF">DW972_10680</name>
    <name evidence="6" type="ORF">DWZ29_16750</name>
    <name evidence="3" type="ORF">ERS852450_02680</name>
    <name evidence="2" type="ORF">ERS852578_02139</name>
</gene>
<reference evidence="9 10" key="2">
    <citation type="submission" date="2018-08" db="EMBL/GenBank/DDBJ databases">
        <title>A genome reference for cultivated species of the human gut microbiota.</title>
        <authorList>
            <person name="Zou Y."/>
            <person name="Xue W."/>
            <person name="Luo G."/>
        </authorList>
    </citation>
    <scope>NUCLEOTIDE SEQUENCE [LARGE SCALE GENOMIC DNA]</scope>
    <source>
        <strain evidence="6 9">AF31-17AC</strain>
        <strain evidence="5 10">AM34-3LB</strain>
        <strain evidence="4 11">AM48-23BH</strain>
    </source>
</reference>
<keyword evidence="1" id="KW-0732">Signal</keyword>
<dbReference type="EMBL" id="CYYC01000027">
    <property type="protein sequence ID" value="CUN09306.1"/>
    <property type="molecule type" value="Genomic_DNA"/>
</dbReference>
<dbReference type="InterPro" id="IPR028082">
    <property type="entry name" value="Peripla_BP_I"/>
</dbReference>
<dbReference type="OrthoDB" id="9776955at2"/>
<dbReference type="EMBL" id="CYZL01000030">
    <property type="protein sequence ID" value="CUO92486.1"/>
    <property type="molecule type" value="Genomic_DNA"/>
</dbReference>
<evidence type="ECO:0000313" key="4">
    <source>
        <dbReference type="EMBL" id="RGZ81207.1"/>
    </source>
</evidence>
<reference evidence="7 8" key="1">
    <citation type="submission" date="2015-09" db="EMBL/GenBank/DDBJ databases">
        <authorList>
            <consortium name="Pathogen Informatics"/>
        </authorList>
    </citation>
    <scope>NUCLEOTIDE SEQUENCE [LARGE SCALE GENOMIC DNA]</scope>
    <source>
        <strain evidence="3 8">2789STDY5834835</strain>
        <strain evidence="2 7">2789STDY5834966</strain>
    </source>
</reference>
<dbReference type="Gene3D" id="3.40.50.2300">
    <property type="match status" value="2"/>
</dbReference>
<dbReference type="EMBL" id="QRQO01000091">
    <property type="protein sequence ID" value="RHN05404.1"/>
    <property type="molecule type" value="Genomic_DNA"/>
</dbReference>
<accession>A0A173U4P2</accession>
<evidence type="ECO:0000313" key="6">
    <source>
        <dbReference type="EMBL" id="RHN05404.1"/>
    </source>
</evidence>
<name>A0A173U4P2_9FIRM</name>
<protein>
    <submittedName>
        <fullName evidence="4">ABC transporter substrate-binding protein</fullName>
    </submittedName>
    <submittedName>
        <fullName evidence="2">ABC-type uncharacterized transport system, periplasmic component</fullName>
    </submittedName>
</protein>
<dbReference type="Proteomes" id="UP000284621">
    <property type="component" value="Unassembled WGS sequence"/>
</dbReference>
<dbReference type="Proteomes" id="UP000283700">
    <property type="component" value="Unassembled WGS sequence"/>
</dbReference>
<dbReference type="Pfam" id="PF04392">
    <property type="entry name" value="ABC_sub_bind"/>
    <property type="match status" value="1"/>
</dbReference>
<sequence>MRKFKKFVSTAIIAAMAGTLCLTGCGSNSSSESSTGSSKSEKQVTVAVVQPMSHTSLDQIRDTITSELGKDDNIKVVTDNANGDTAALSSIIENYKSEGVDIVVPIATSTAQTAKSVYDGEDTPIVFAAVSDPEAAGLTGEDCANITGVSNNIPADEIVKLIANFQPDYKKIGFLYTSSETNSVSTITAAKKYCDDNNIAYEESSISNVSELQTAVESLISKGVDALYTGNDNTIASAMATYTDAAYAKKVPIYCGADSMVADGGFATVGVNYVQLGKQVADMVEKIANGEKVSDIPYETISDYAKYVNMQAVKQFGGNFDKKAFEGFDVLVEEDGTSHFNK</sequence>